<dbReference type="PANTHER" id="PTHR33594:SF1">
    <property type="entry name" value="HD_PDEASE DOMAIN-CONTAINING PROTEIN"/>
    <property type="match status" value="1"/>
</dbReference>
<keyword evidence="3" id="KW-1185">Reference proteome</keyword>
<dbReference type="PROSITE" id="PS51831">
    <property type="entry name" value="HD"/>
    <property type="match status" value="1"/>
</dbReference>
<name>A0A8J3QJ77_9ACTN</name>
<sequence length="230" mass="25605">MGMTNASVDQLSQVHASTPLVQAALDYAFQELEGDVTGHDPYHVLRVYRMAQRLAKDEQADLETVELIAALHDIKDFKFTGDEMAGSREAHRWLLEKGADTDLAELVANNIAGISFKGAGTPTKPLTLEGRCVQDADRLDALGAIGVARCFAYGGAKDRPIHDPATATVHHTSTQQYLHHQGTSVNHFYEKLLLLKDRLNTRSAKEIAQGRHAFMEEYLRKFYEEWEALA</sequence>
<dbReference type="InterPro" id="IPR006674">
    <property type="entry name" value="HD_domain"/>
</dbReference>
<accession>A0A8J3QJ77</accession>
<dbReference type="PANTHER" id="PTHR33594">
    <property type="entry name" value="SUPERFAMILY HYDROLASE, PUTATIVE (AFU_ORTHOLOGUE AFUA_1G03035)-RELATED"/>
    <property type="match status" value="1"/>
</dbReference>
<dbReference type="SUPFAM" id="SSF109604">
    <property type="entry name" value="HD-domain/PDEase-like"/>
    <property type="match status" value="1"/>
</dbReference>
<dbReference type="Gene3D" id="1.10.472.50">
    <property type="entry name" value="HD-domain/PDEase-like"/>
    <property type="match status" value="1"/>
</dbReference>
<dbReference type="EMBL" id="BONY01000145">
    <property type="protein sequence ID" value="GIH11581.1"/>
    <property type="molecule type" value="Genomic_DNA"/>
</dbReference>
<gene>
    <name evidence="2" type="ORF">Rhe02_96480</name>
</gene>
<dbReference type="InterPro" id="IPR003607">
    <property type="entry name" value="HD/PDEase_dom"/>
</dbReference>
<evidence type="ECO:0000259" key="1">
    <source>
        <dbReference type="PROSITE" id="PS51831"/>
    </source>
</evidence>
<evidence type="ECO:0000313" key="3">
    <source>
        <dbReference type="Proteomes" id="UP000612899"/>
    </source>
</evidence>
<dbReference type="SMART" id="SM00471">
    <property type="entry name" value="HDc"/>
    <property type="match status" value="1"/>
</dbReference>
<proteinExistence type="predicted"/>
<protein>
    <submittedName>
        <fullName evidence="2">Phosphohydrolase</fullName>
    </submittedName>
</protein>
<feature type="domain" description="HD" evidence="1">
    <location>
        <begin position="40"/>
        <end position="142"/>
    </location>
</feature>
<organism evidence="2 3">
    <name type="scientific">Rhizocola hellebori</name>
    <dbReference type="NCBI Taxonomy" id="1392758"/>
    <lineage>
        <taxon>Bacteria</taxon>
        <taxon>Bacillati</taxon>
        <taxon>Actinomycetota</taxon>
        <taxon>Actinomycetes</taxon>
        <taxon>Micromonosporales</taxon>
        <taxon>Micromonosporaceae</taxon>
        <taxon>Rhizocola</taxon>
    </lineage>
</organism>
<dbReference type="AlphaFoldDB" id="A0A8J3QJ77"/>
<dbReference type="Pfam" id="PF01966">
    <property type="entry name" value="HD"/>
    <property type="match status" value="1"/>
</dbReference>
<dbReference type="Proteomes" id="UP000612899">
    <property type="component" value="Unassembled WGS sequence"/>
</dbReference>
<reference evidence="2" key="1">
    <citation type="submission" date="2021-01" db="EMBL/GenBank/DDBJ databases">
        <title>Whole genome shotgun sequence of Rhizocola hellebori NBRC 109834.</title>
        <authorList>
            <person name="Komaki H."/>
            <person name="Tamura T."/>
        </authorList>
    </citation>
    <scope>NUCLEOTIDE SEQUENCE</scope>
    <source>
        <strain evidence="2">NBRC 109834</strain>
    </source>
</reference>
<evidence type="ECO:0000313" key="2">
    <source>
        <dbReference type="EMBL" id="GIH11581.1"/>
    </source>
</evidence>
<dbReference type="Gene3D" id="1.20.58.1910">
    <property type="match status" value="1"/>
</dbReference>
<dbReference type="CDD" id="cd00077">
    <property type="entry name" value="HDc"/>
    <property type="match status" value="1"/>
</dbReference>
<comment type="caution">
    <text evidence="2">The sequence shown here is derived from an EMBL/GenBank/DDBJ whole genome shotgun (WGS) entry which is preliminary data.</text>
</comment>